<accession>A0A137RIB8</accession>
<keyword evidence="1" id="KW-1133">Transmembrane helix</keyword>
<dbReference type="STRING" id="1548749.LS48_05455"/>
<keyword evidence="3" id="KW-1185">Reference proteome</keyword>
<gene>
    <name evidence="2" type="ORF">LS48_05455</name>
</gene>
<comment type="caution">
    <text evidence="2">The sequence shown here is derived from an EMBL/GenBank/DDBJ whole genome shotgun (WGS) entry which is preliminary data.</text>
</comment>
<keyword evidence="1" id="KW-0472">Membrane</keyword>
<feature type="transmembrane region" description="Helical" evidence="1">
    <location>
        <begin position="200"/>
        <end position="220"/>
    </location>
</feature>
<reference evidence="2 3" key="2">
    <citation type="journal article" date="2016" name="Int. J. Syst. Evol. Microbiol.">
        <title>Vitellibacter aquimaris sp. nov., a marine bacterium isolated from seawater.</title>
        <authorList>
            <person name="Thevarajoo S."/>
            <person name="Selvaratnam C."/>
            <person name="Goh K.M."/>
            <person name="Hong K.W."/>
            <person name="Chan X.Y."/>
            <person name="Chan K.G."/>
            <person name="Chong C.S."/>
        </authorList>
    </citation>
    <scope>NUCLEOTIDE SEQUENCE [LARGE SCALE GENOMIC DNA]</scope>
    <source>
        <strain evidence="2 3">D-24</strain>
    </source>
</reference>
<dbReference type="OrthoDB" id="1425482at2"/>
<protein>
    <submittedName>
        <fullName evidence="2">Membrane protein</fullName>
    </submittedName>
</protein>
<sequence length="238" mass="28037">MFSRTNIEKQLLKYRSKRIDEQSVMDEVNRIFSENEKQREAILATLEKESVEIGNHFNFDLLESSHIFHIDDIKNLCINYRLRFLGSHFFKGDFPEEAISEIRNLENKHGIALKNFKIVAPAKLLKLENADDPLLFAPMGNDYFYLIHKWGNDLHPFRKLLMWPYKNFENLVFTVALLSLFITLLMPMQWFTPNATFAEYLFLFLFIFKGVGGMVIFYGFSKGKNFNGAIWKSKYYNA</sequence>
<reference evidence="3" key="1">
    <citation type="submission" date="2014-10" db="EMBL/GenBank/DDBJ databases">
        <title>Genome sequencing of Vitellibacter sp. D-24.</title>
        <authorList>
            <person name="Thevarajoo S."/>
            <person name="Selvaratnam C."/>
            <person name="Goh K.M."/>
            <person name="Chong C.S."/>
        </authorList>
    </citation>
    <scope>NUCLEOTIDE SEQUENCE [LARGE SCALE GENOMIC DNA]</scope>
    <source>
        <strain evidence="3">D-24</strain>
    </source>
</reference>
<dbReference type="PATRIC" id="fig|1548749.3.peg.1151"/>
<dbReference type="EMBL" id="JRWG01000003">
    <property type="protein sequence ID" value="KXN99927.1"/>
    <property type="molecule type" value="Genomic_DNA"/>
</dbReference>
<dbReference type="AlphaFoldDB" id="A0A137RIB8"/>
<name>A0A137RIB8_9FLAO</name>
<evidence type="ECO:0000313" key="2">
    <source>
        <dbReference type="EMBL" id="KXN99927.1"/>
    </source>
</evidence>
<proteinExistence type="predicted"/>
<organism evidence="2 3">
    <name type="scientific">Aequorivita aquimaris</name>
    <dbReference type="NCBI Taxonomy" id="1548749"/>
    <lineage>
        <taxon>Bacteria</taxon>
        <taxon>Pseudomonadati</taxon>
        <taxon>Bacteroidota</taxon>
        <taxon>Flavobacteriia</taxon>
        <taxon>Flavobacteriales</taxon>
        <taxon>Flavobacteriaceae</taxon>
        <taxon>Aequorivita</taxon>
    </lineage>
</organism>
<evidence type="ECO:0000256" key="1">
    <source>
        <dbReference type="SAM" id="Phobius"/>
    </source>
</evidence>
<keyword evidence="1" id="KW-0812">Transmembrane</keyword>
<evidence type="ECO:0000313" key="3">
    <source>
        <dbReference type="Proteomes" id="UP000070138"/>
    </source>
</evidence>
<dbReference type="RefSeq" id="WP_062620792.1">
    <property type="nucleotide sequence ID" value="NZ_JRWG01000003.1"/>
</dbReference>
<feature type="transmembrane region" description="Helical" evidence="1">
    <location>
        <begin position="168"/>
        <end position="188"/>
    </location>
</feature>
<dbReference type="Proteomes" id="UP000070138">
    <property type="component" value="Unassembled WGS sequence"/>
</dbReference>